<feature type="transmembrane region" description="Helical" evidence="1">
    <location>
        <begin position="39"/>
        <end position="56"/>
    </location>
</feature>
<evidence type="ECO:0000313" key="2">
    <source>
        <dbReference type="EMBL" id="SPO36336.1"/>
    </source>
</evidence>
<name>A0A5C3EXK1_9BASI</name>
<reference evidence="2 3" key="1">
    <citation type="submission" date="2018-03" db="EMBL/GenBank/DDBJ databases">
        <authorList>
            <person name="Guldener U."/>
        </authorList>
    </citation>
    <scope>NUCLEOTIDE SEQUENCE [LARGE SCALE GENOMIC DNA]</scope>
    <source>
        <strain evidence="2 3">DAOM196992</strain>
    </source>
</reference>
<accession>A0A5C3EXK1</accession>
<evidence type="ECO:0000313" key="3">
    <source>
        <dbReference type="Proteomes" id="UP000323386"/>
    </source>
</evidence>
<keyword evidence="1" id="KW-0472">Membrane</keyword>
<gene>
    <name evidence="2" type="ORF">PSFLO_01807</name>
</gene>
<organism evidence="2 3">
    <name type="scientific">Pseudozyma flocculosa</name>
    <dbReference type="NCBI Taxonomy" id="84751"/>
    <lineage>
        <taxon>Eukaryota</taxon>
        <taxon>Fungi</taxon>
        <taxon>Dikarya</taxon>
        <taxon>Basidiomycota</taxon>
        <taxon>Ustilaginomycotina</taxon>
        <taxon>Ustilaginomycetes</taxon>
        <taxon>Ustilaginales</taxon>
        <taxon>Ustilaginaceae</taxon>
        <taxon>Pseudozyma</taxon>
    </lineage>
</organism>
<proteinExistence type="predicted"/>
<protein>
    <submittedName>
        <fullName evidence="2">Uncharacterized protein</fullName>
    </submittedName>
</protein>
<keyword evidence="3" id="KW-1185">Reference proteome</keyword>
<dbReference type="Proteomes" id="UP000323386">
    <property type="component" value="Unassembled WGS sequence"/>
</dbReference>
<dbReference type="AlphaFoldDB" id="A0A5C3EXK1"/>
<evidence type="ECO:0000256" key="1">
    <source>
        <dbReference type="SAM" id="Phobius"/>
    </source>
</evidence>
<dbReference type="PANTHER" id="PTHR39476:SF1">
    <property type="entry name" value="NADH DEHYDROGENASE [UBIQUINONE] 1 BETA SUBCOMPLEX SUBUNIT 4"/>
    <property type="match status" value="1"/>
</dbReference>
<keyword evidence="1" id="KW-0812">Transmembrane</keyword>
<dbReference type="PANTHER" id="PTHR39476">
    <property type="entry name" value="NADH:UBIQUINONE OXIDOREDUCTASE 6.6KD SUBUNIT"/>
    <property type="match status" value="1"/>
</dbReference>
<keyword evidence="1" id="KW-1133">Transmembrane helix</keyword>
<dbReference type="OrthoDB" id="15108at2759"/>
<sequence length="87" mass="10018">MAGGDYHPYKVDPALDRWQNMHSTMYQRFKFTPAKTRAILLWGATVPVLTYYLAAYSDARWDLRGKTRDDSLLRKPPAAPAKEKSDE</sequence>
<dbReference type="EMBL" id="OOIP01000004">
    <property type="protein sequence ID" value="SPO36336.1"/>
    <property type="molecule type" value="Genomic_DNA"/>
</dbReference>